<dbReference type="PIRSF" id="PIRSF000102">
    <property type="entry name" value="Lac_mal_DH"/>
    <property type="match status" value="1"/>
</dbReference>
<dbReference type="InterPro" id="IPR015955">
    <property type="entry name" value="Lactate_DH/Glyco_Ohase_4_C"/>
</dbReference>
<evidence type="ECO:0000256" key="10">
    <source>
        <dbReference type="RuleBase" id="RU003369"/>
    </source>
</evidence>
<dbReference type="SUPFAM" id="SSF51735">
    <property type="entry name" value="NAD(P)-binding Rossmann-fold domains"/>
    <property type="match status" value="1"/>
</dbReference>
<dbReference type="Pfam" id="PF02866">
    <property type="entry name" value="Ldh_1_C"/>
    <property type="match status" value="1"/>
</dbReference>
<keyword evidence="13" id="KW-1185">Reference proteome</keyword>
<dbReference type="GO" id="GO:0006099">
    <property type="term" value="P:tricarboxylic acid cycle"/>
    <property type="evidence" value="ECO:0007669"/>
    <property type="project" value="UniProtKB-KW"/>
</dbReference>
<evidence type="ECO:0000313" key="14">
    <source>
        <dbReference type="RefSeq" id="XP_028041037.1"/>
    </source>
</evidence>
<evidence type="ECO:0000256" key="6">
    <source>
        <dbReference type="ARBA" id="ARBA00048313"/>
    </source>
</evidence>
<evidence type="ECO:0000259" key="11">
    <source>
        <dbReference type="Pfam" id="PF00056"/>
    </source>
</evidence>
<feature type="domain" description="Lactate/malate dehydrogenase C-terminal" evidence="12">
    <location>
        <begin position="172"/>
        <end position="334"/>
    </location>
</feature>
<feature type="binding site" evidence="9">
    <location>
        <position position="119"/>
    </location>
    <ligand>
        <name>NAD(+)</name>
        <dbReference type="ChEBI" id="CHEBI:57540"/>
    </ligand>
</feature>
<keyword evidence="5 9" id="KW-0520">NAD</keyword>
<name>A0A6J2KJC0_BOMMA</name>
<dbReference type="GO" id="GO:0005737">
    <property type="term" value="C:cytoplasm"/>
    <property type="evidence" value="ECO:0007669"/>
    <property type="project" value="TreeGrafter"/>
</dbReference>
<feature type="active site" description="Proton acceptor" evidence="7">
    <location>
        <position position="202"/>
    </location>
</feature>
<evidence type="ECO:0000256" key="9">
    <source>
        <dbReference type="PIRSR" id="PIRSR000102-3"/>
    </source>
</evidence>
<feature type="binding site" evidence="9">
    <location>
        <position position="58"/>
    </location>
    <ligand>
        <name>NAD(+)</name>
        <dbReference type="ChEBI" id="CHEBI:57540"/>
    </ligand>
</feature>
<gene>
    <name evidence="14" type="primary">LOC114251058</name>
</gene>
<keyword evidence="3" id="KW-0816">Tricarboxylic acid cycle</keyword>
<evidence type="ECO:0000256" key="7">
    <source>
        <dbReference type="PIRSR" id="PIRSR000102-1"/>
    </source>
</evidence>
<comment type="catalytic activity">
    <reaction evidence="6">
        <text>(S)-malate + NAD(+) = oxaloacetate + NADH + H(+)</text>
        <dbReference type="Rhea" id="RHEA:21432"/>
        <dbReference type="ChEBI" id="CHEBI:15378"/>
        <dbReference type="ChEBI" id="CHEBI:15589"/>
        <dbReference type="ChEBI" id="CHEBI:16452"/>
        <dbReference type="ChEBI" id="CHEBI:57540"/>
        <dbReference type="ChEBI" id="CHEBI:57945"/>
        <dbReference type="EC" id="1.1.1.37"/>
    </reaction>
</comment>
<sequence>MTQKIFCCLFATQLKKNTLILQKRNVQVSVIGGASDIGSYVSLFLKRNSKVSKLHLYDDDDRIKGTELELSNLPGGPSVSAFIGDTNLEQAIHSSNLVVMVSRMPRKPGNTREQMLGANAPLIQRLCKAIAAQNQEAFVAISTNPINYLIPFASTVMYKYGCYNPSKMFGITHIDTSRSRSFVAKALKINAQEIQVPVIGGHSDKTIIPLFSNLTPRNYRIEPCQADMLTRLVRKAGTEVVMHKHGAESSTLAMAWSINEFVDIILDAILGYRVVVNCYTANSNFGTKFFAGPTSVGPHGIIQACCHFPMSEFESYLLNRCIPILSREVLEGEKYVEFMENVKG</sequence>
<dbReference type="Proteomes" id="UP000504629">
    <property type="component" value="Unplaced"/>
</dbReference>
<evidence type="ECO:0000256" key="1">
    <source>
        <dbReference type="ARBA" id="ARBA00012995"/>
    </source>
</evidence>
<evidence type="ECO:0000256" key="2">
    <source>
        <dbReference type="ARBA" id="ARBA00016075"/>
    </source>
</evidence>
<feature type="binding site" evidence="8">
    <location>
        <position position="178"/>
    </location>
    <ligand>
        <name>substrate</name>
    </ligand>
</feature>
<accession>A0A6J2KJC0</accession>
<dbReference type="Gene3D" id="3.90.110.10">
    <property type="entry name" value="Lactate dehydrogenase/glycoside hydrolase, family 4, C-terminal"/>
    <property type="match status" value="1"/>
</dbReference>
<dbReference type="EC" id="1.1.1.37" evidence="1"/>
<evidence type="ECO:0000256" key="5">
    <source>
        <dbReference type="ARBA" id="ARBA00023027"/>
    </source>
</evidence>
<dbReference type="InterPro" id="IPR036291">
    <property type="entry name" value="NAD(P)-bd_dom_sf"/>
</dbReference>
<reference evidence="14" key="1">
    <citation type="submission" date="2025-08" db="UniProtKB">
        <authorList>
            <consortium name="RefSeq"/>
        </authorList>
    </citation>
    <scope>IDENTIFICATION</scope>
    <source>
        <tissue evidence="14">Silk gland</tissue>
    </source>
</reference>
<comment type="similarity">
    <text evidence="10">Belongs to the LDH/MDH superfamily.</text>
</comment>
<dbReference type="Gene3D" id="3.40.50.720">
    <property type="entry name" value="NAD(P)-binding Rossmann-like Domain"/>
    <property type="match status" value="1"/>
</dbReference>
<dbReference type="GO" id="GO:0019752">
    <property type="term" value="P:carboxylic acid metabolic process"/>
    <property type="evidence" value="ECO:0007669"/>
    <property type="project" value="InterPro"/>
</dbReference>
<evidence type="ECO:0000256" key="3">
    <source>
        <dbReference type="ARBA" id="ARBA00022532"/>
    </source>
</evidence>
<evidence type="ECO:0000313" key="13">
    <source>
        <dbReference type="Proteomes" id="UP000504629"/>
    </source>
</evidence>
<keyword evidence="4 10" id="KW-0560">Oxidoreductase</keyword>
<feature type="binding site" evidence="9">
    <location>
        <position position="254"/>
    </location>
    <ligand>
        <name>NAD(+)</name>
        <dbReference type="ChEBI" id="CHEBI:57540"/>
    </ligand>
</feature>
<dbReference type="PANTHER" id="PTHR11540">
    <property type="entry name" value="MALATE AND LACTATE DEHYDROGENASE"/>
    <property type="match status" value="1"/>
</dbReference>
<dbReference type="SUPFAM" id="SSF56327">
    <property type="entry name" value="LDH C-terminal domain-like"/>
    <property type="match status" value="1"/>
</dbReference>
<dbReference type="PANTHER" id="PTHR11540:SF16">
    <property type="entry name" value="MALATE DEHYDROGENASE, MITOCHONDRIAL"/>
    <property type="match status" value="1"/>
</dbReference>
<dbReference type="OrthoDB" id="7248433at2759"/>
<dbReference type="AlphaFoldDB" id="A0A6J2KJC0"/>
<dbReference type="GO" id="GO:0030060">
    <property type="term" value="F:L-malate dehydrogenase (NAD+) activity"/>
    <property type="evidence" value="ECO:0007669"/>
    <property type="project" value="UniProtKB-EC"/>
</dbReference>
<dbReference type="InterPro" id="IPR001236">
    <property type="entry name" value="Lactate/malate_DH_N"/>
</dbReference>
<feature type="binding site" evidence="8">
    <location>
        <position position="144"/>
    </location>
    <ligand>
        <name>substrate</name>
    </ligand>
</feature>
<dbReference type="RefSeq" id="XP_028041037.1">
    <property type="nucleotide sequence ID" value="XM_028185236.1"/>
</dbReference>
<dbReference type="GeneID" id="114251058"/>
<protein>
    <recommendedName>
        <fullName evidence="2">Malate dehydrogenase, mitochondrial</fullName>
        <ecNumber evidence="1">1.1.1.37</ecNumber>
    </recommendedName>
</protein>
<dbReference type="KEGG" id="bman:114251058"/>
<dbReference type="Pfam" id="PF00056">
    <property type="entry name" value="Ldh_1_N"/>
    <property type="match status" value="1"/>
</dbReference>
<proteinExistence type="inferred from homology"/>
<evidence type="ECO:0000256" key="4">
    <source>
        <dbReference type="ARBA" id="ARBA00023002"/>
    </source>
</evidence>
<dbReference type="InterPro" id="IPR001557">
    <property type="entry name" value="L-lactate/malate_DH"/>
</dbReference>
<evidence type="ECO:0000256" key="8">
    <source>
        <dbReference type="PIRSR" id="PIRSR000102-2"/>
    </source>
</evidence>
<feature type="binding site" evidence="9">
    <location>
        <begin position="32"/>
        <end position="38"/>
    </location>
    <ligand>
        <name>NAD(+)</name>
        <dbReference type="ChEBI" id="CHEBI:57540"/>
    </ligand>
</feature>
<organism evidence="13 14">
    <name type="scientific">Bombyx mandarina</name>
    <name type="common">Wild silk moth</name>
    <name type="synonym">Wild silkworm</name>
    <dbReference type="NCBI Taxonomy" id="7092"/>
    <lineage>
        <taxon>Eukaryota</taxon>
        <taxon>Metazoa</taxon>
        <taxon>Ecdysozoa</taxon>
        <taxon>Arthropoda</taxon>
        <taxon>Hexapoda</taxon>
        <taxon>Insecta</taxon>
        <taxon>Pterygota</taxon>
        <taxon>Neoptera</taxon>
        <taxon>Endopterygota</taxon>
        <taxon>Lepidoptera</taxon>
        <taxon>Glossata</taxon>
        <taxon>Ditrysia</taxon>
        <taxon>Bombycoidea</taxon>
        <taxon>Bombycidae</taxon>
        <taxon>Bombycinae</taxon>
        <taxon>Bombyx</taxon>
    </lineage>
</organism>
<feature type="binding site" evidence="8">
    <location>
        <position position="112"/>
    </location>
    <ligand>
        <name>substrate</name>
    </ligand>
</feature>
<feature type="binding site" evidence="8">
    <location>
        <position position="106"/>
    </location>
    <ligand>
        <name>substrate</name>
    </ligand>
</feature>
<evidence type="ECO:0000259" key="12">
    <source>
        <dbReference type="Pfam" id="PF02866"/>
    </source>
</evidence>
<feature type="domain" description="Lactate/malate dehydrogenase N-terminal" evidence="11">
    <location>
        <begin position="27"/>
        <end position="170"/>
    </location>
</feature>
<dbReference type="InterPro" id="IPR022383">
    <property type="entry name" value="Lactate/malate_DH_C"/>
</dbReference>